<sequence>MTPISLKTTHKHITPDTAITTGFITGHTWIGANKHSKSKHDSSSCRHCCGPPKTTEHIFLECPPLDNHRSILFSNCVKQIGYIPNTTKILFSNKKIWKSVLTFAHSCGQLEIVALNSLKNDVYYFRRYVDDFRELLFDEFKGQAFQEFSSKELLKITLQKWTLVYTITTLNHNTIPAEDCVLSLTTQGSLFELLPLHRLKPPLQNPPHQEALKVENPQPQTFRQNPPLQFLEPLENLELYLLKNQDLMLRHRLQA</sequence>
<dbReference type="EMBL" id="CP092884">
    <property type="protein sequence ID" value="UYV82571.1"/>
    <property type="molecule type" value="Genomic_DNA"/>
</dbReference>
<evidence type="ECO:0000313" key="1">
    <source>
        <dbReference type="EMBL" id="UYV82571.1"/>
    </source>
</evidence>
<accession>A0ABY6LMX3</accession>
<evidence type="ECO:0008006" key="3">
    <source>
        <dbReference type="Google" id="ProtNLM"/>
    </source>
</evidence>
<name>A0ABY6LMX3_9ARAC</name>
<keyword evidence="2" id="KW-1185">Reference proteome</keyword>
<organism evidence="1 2">
    <name type="scientific">Cordylochernes scorpioides</name>
    <dbReference type="NCBI Taxonomy" id="51811"/>
    <lineage>
        <taxon>Eukaryota</taxon>
        <taxon>Metazoa</taxon>
        <taxon>Ecdysozoa</taxon>
        <taxon>Arthropoda</taxon>
        <taxon>Chelicerata</taxon>
        <taxon>Arachnida</taxon>
        <taxon>Pseudoscorpiones</taxon>
        <taxon>Cheliferoidea</taxon>
        <taxon>Chernetidae</taxon>
        <taxon>Cordylochernes</taxon>
    </lineage>
</organism>
<gene>
    <name evidence="1" type="ORF">LAZ67_22000009</name>
</gene>
<dbReference type="Proteomes" id="UP001235939">
    <property type="component" value="Chromosome 22"/>
</dbReference>
<proteinExistence type="predicted"/>
<evidence type="ECO:0000313" key="2">
    <source>
        <dbReference type="Proteomes" id="UP001235939"/>
    </source>
</evidence>
<reference evidence="1 2" key="1">
    <citation type="submission" date="2022-03" db="EMBL/GenBank/DDBJ databases">
        <title>A chromosomal length assembly of Cordylochernes scorpioides.</title>
        <authorList>
            <person name="Zeh D."/>
            <person name="Zeh J."/>
        </authorList>
    </citation>
    <scope>NUCLEOTIDE SEQUENCE [LARGE SCALE GENOMIC DNA]</scope>
    <source>
        <strain evidence="1">IN4F17</strain>
        <tissue evidence="1">Whole Body</tissue>
    </source>
</reference>
<protein>
    <recommendedName>
        <fullName evidence="3">Reverse transcriptase zinc-binding domain-containing protein</fullName>
    </recommendedName>
</protein>